<protein>
    <submittedName>
        <fullName evidence="6">ATP-dependent RNA helicase CshA</fullName>
    </submittedName>
</protein>
<evidence type="ECO:0000256" key="3">
    <source>
        <dbReference type="ARBA" id="ARBA00022806"/>
    </source>
</evidence>
<dbReference type="OrthoDB" id="6511945at2759"/>
<dbReference type="InterPro" id="IPR044742">
    <property type="entry name" value="DEAD/DEAH_RhlB"/>
</dbReference>
<keyword evidence="1" id="KW-0547">Nucleotide-binding</keyword>
<dbReference type="EMBL" id="BMAO01016439">
    <property type="protein sequence ID" value="GFR08499.1"/>
    <property type="molecule type" value="Genomic_DNA"/>
</dbReference>
<dbReference type="AlphaFoldDB" id="A0A8X6LIH3"/>
<dbReference type="SUPFAM" id="SSF52540">
    <property type="entry name" value="P-loop containing nucleoside triphosphate hydrolases"/>
    <property type="match status" value="1"/>
</dbReference>
<proteinExistence type="predicted"/>
<dbReference type="GO" id="GO:0003676">
    <property type="term" value="F:nucleic acid binding"/>
    <property type="evidence" value="ECO:0007669"/>
    <property type="project" value="InterPro"/>
</dbReference>
<feature type="domain" description="Helicase ATP-binding" evidence="5">
    <location>
        <begin position="27"/>
        <end position="163"/>
    </location>
</feature>
<name>A0A8X6LIH3_TRICU</name>
<evidence type="ECO:0000259" key="5">
    <source>
        <dbReference type="PROSITE" id="PS51192"/>
    </source>
</evidence>
<organism evidence="6 7">
    <name type="scientific">Trichonephila clavata</name>
    <name type="common">Joro spider</name>
    <name type="synonym">Nephila clavata</name>
    <dbReference type="NCBI Taxonomy" id="2740835"/>
    <lineage>
        <taxon>Eukaryota</taxon>
        <taxon>Metazoa</taxon>
        <taxon>Ecdysozoa</taxon>
        <taxon>Arthropoda</taxon>
        <taxon>Chelicerata</taxon>
        <taxon>Arachnida</taxon>
        <taxon>Araneae</taxon>
        <taxon>Araneomorphae</taxon>
        <taxon>Entelegynae</taxon>
        <taxon>Araneoidea</taxon>
        <taxon>Nephilidae</taxon>
        <taxon>Trichonephila</taxon>
    </lineage>
</organism>
<dbReference type="Gene3D" id="3.40.50.300">
    <property type="entry name" value="P-loop containing nucleotide triphosphate hydrolases"/>
    <property type="match status" value="1"/>
</dbReference>
<keyword evidence="2" id="KW-0378">Hydrolase</keyword>
<evidence type="ECO:0000256" key="1">
    <source>
        <dbReference type="ARBA" id="ARBA00022741"/>
    </source>
</evidence>
<keyword evidence="7" id="KW-1185">Reference proteome</keyword>
<dbReference type="InterPro" id="IPR027417">
    <property type="entry name" value="P-loop_NTPase"/>
</dbReference>
<comment type="caution">
    <text evidence="6">The sequence shown here is derived from an EMBL/GenBank/DDBJ whole genome shotgun (WGS) entry which is preliminary data.</text>
</comment>
<evidence type="ECO:0000256" key="2">
    <source>
        <dbReference type="ARBA" id="ARBA00022801"/>
    </source>
</evidence>
<dbReference type="InterPro" id="IPR014001">
    <property type="entry name" value="Helicase_ATP-bd"/>
</dbReference>
<dbReference type="GO" id="GO:0016787">
    <property type="term" value="F:hydrolase activity"/>
    <property type="evidence" value="ECO:0007669"/>
    <property type="project" value="UniProtKB-KW"/>
</dbReference>
<dbReference type="InterPro" id="IPR050079">
    <property type="entry name" value="DEAD_box_RNA_helicase"/>
</dbReference>
<dbReference type="GO" id="GO:0003724">
    <property type="term" value="F:RNA helicase activity"/>
    <property type="evidence" value="ECO:0007669"/>
    <property type="project" value="TreeGrafter"/>
</dbReference>
<evidence type="ECO:0000313" key="7">
    <source>
        <dbReference type="Proteomes" id="UP000887116"/>
    </source>
</evidence>
<dbReference type="PANTHER" id="PTHR47959">
    <property type="entry name" value="ATP-DEPENDENT RNA HELICASE RHLE-RELATED"/>
    <property type="match status" value="1"/>
</dbReference>
<keyword evidence="4" id="KW-0067">ATP-binding</keyword>
<dbReference type="InterPro" id="IPR011545">
    <property type="entry name" value="DEAD/DEAH_box_helicase_dom"/>
</dbReference>
<evidence type="ECO:0000256" key="4">
    <source>
        <dbReference type="ARBA" id="ARBA00022840"/>
    </source>
</evidence>
<dbReference type="GO" id="GO:0005524">
    <property type="term" value="F:ATP binding"/>
    <property type="evidence" value="ECO:0007669"/>
    <property type="project" value="UniProtKB-KW"/>
</dbReference>
<dbReference type="PROSITE" id="PS51192">
    <property type="entry name" value="HELICASE_ATP_BIND_1"/>
    <property type="match status" value="1"/>
</dbReference>
<dbReference type="SMART" id="SM00487">
    <property type="entry name" value="DEXDc"/>
    <property type="match status" value="1"/>
</dbReference>
<keyword evidence="3 6" id="KW-0347">Helicase</keyword>
<accession>A0A8X6LIH3</accession>
<evidence type="ECO:0000313" key="6">
    <source>
        <dbReference type="EMBL" id="GFR08499.1"/>
    </source>
</evidence>
<gene>
    <name evidence="6" type="primary">cshA</name>
    <name evidence="6" type="ORF">TNCT_388641</name>
</gene>
<dbReference type="CDD" id="cd00268">
    <property type="entry name" value="DEADc"/>
    <property type="match status" value="1"/>
</dbReference>
<sequence>MGLPASLTQALDKNNLFVPTPIQIQAIPLALQGKDILGSAQTGTGKTLAFAIPLVAKLLNEPNTGSALVIVPTRELAHQVTNEIRKLLFQNSALRVALLIGGEPIFRQLNQLQKKPQIVIGTPGRIIDHIERKTLITRNVSVLVLDETDRSLIWALEFKLKGS</sequence>
<dbReference type="PANTHER" id="PTHR47959:SF1">
    <property type="entry name" value="ATP-DEPENDENT RNA HELICASE DBPA"/>
    <property type="match status" value="1"/>
</dbReference>
<dbReference type="Proteomes" id="UP000887116">
    <property type="component" value="Unassembled WGS sequence"/>
</dbReference>
<reference evidence="6" key="1">
    <citation type="submission" date="2020-07" db="EMBL/GenBank/DDBJ databases">
        <title>Multicomponent nature underlies the extraordinary mechanical properties of spider dragline silk.</title>
        <authorList>
            <person name="Kono N."/>
            <person name="Nakamura H."/>
            <person name="Mori M."/>
            <person name="Yoshida Y."/>
            <person name="Ohtoshi R."/>
            <person name="Malay A.D."/>
            <person name="Moran D.A.P."/>
            <person name="Tomita M."/>
            <person name="Numata K."/>
            <person name="Arakawa K."/>
        </authorList>
    </citation>
    <scope>NUCLEOTIDE SEQUENCE</scope>
</reference>
<dbReference type="Pfam" id="PF00270">
    <property type="entry name" value="DEAD"/>
    <property type="match status" value="1"/>
</dbReference>
<dbReference type="GO" id="GO:0005829">
    <property type="term" value="C:cytosol"/>
    <property type="evidence" value="ECO:0007669"/>
    <property type="project" value="TreeGrafter"/>
</dbReference>